<proteinExistence type="predicted"/>
<keyword evidence="5" id="KW-1185">Reference proteome</keyword>
<sequence length="285" mass="29460">MNRISKTIAMTAVAGSVCLSSVANAAYVRVEVTSLFDQGGLAITPVWMGFHDGSFDSFNAGAAASASVQALAENGDTSGVSGDFAAAQANGVQGTLLATGGMAPVFEPGESAESGVFKLDAVDNAYFSFLSMLIPTNDAFIGNDNAMAYSLFDGMGNFQELDILVLGSQVWDSGTEKNTGYGAPFLMGADALPREDENGLIGFHQGLDVLPGGLAIIGGTTATGYTIDEMAADFTQQGFEVARIQIRDVPEPAAFGVLALSGLGLIALRTRKNGRRRDGSSKSLS</sequence>
<comment type="caution">
    <text evidence="4">The sequence shown here is derived from an EMBL/GenBank/DDBJ whole genome shotgun (WGS) entry which is preliminary data.</text>
</comment>
<organism evidence="4 5">
    <name type="scientific">Corallincola platygyrae</name>
    <dbReference type="NCBI Taxonomy" id="1193278"/>
    <lineage>
        <taxon>Bacteria</taxon>
        <taxon>Pseudomonadati</taxon>
        <taxon>Pseudomonadota</taxon>
        <taxon>Gammaproteobacteria</taxon>
        <taxon>Alteromonadales</taxon>
        <taxon>Psychromonadaceae</taxon>
        <taxon>Corallincola</taxon>
    </lineage>
</organism>
<evidence type="ECO:0000313" key="5">
    <source>
        <dbReference type="Proteomes" id="UP001597380"/>
    </source>
</evidence>
<keyword evidence="1" id="KW-0732">Signal</keyword>
<dbReference type="NCBIfam" id="NF038123">
    <property type="entry name" value="NF038123_dom"/>
    <property type="match status" value="1"/>
</dbReference>
<dbReference type="Pfam" id="PF06468">
    <property type="entry name" value="Spond_N"/>
    <property type="match status" value="1"/>
</dbReference>
<dbReference type="Pfam" id="PF07589">
    <property type="entry name" value="PEP-CTERM"/>
    <property type="match status" value="1"/>
</dbReference>
<gene>
    <name evidence="4" type="ORF">ACFSJ3_17080</name>
</gene>
<dbReference type="InterPro" id="IPR013424">
    <property type="entry name" value="Ice-binding_C"/>
</dbReference>
<accession>A0ABW4XT64</accession>
<feature type="signal peptide" evidence="1">
    <location>
        <begin position="1"/>
        <end position="25"/>
    </location>
</feature>
<feature type="chain" id="PRO_5046047590" evidence="1">
    <location>
        <begin position="26"/>
        <end position="285"/>
    </location>
</feature>
<evidence type="ECO:0000259" key="2">
    <source>
        <dbReference type="Pfam" id="PF06468"/>
    </source>
</evidence>
<evidence type="ECO:0000313" key="4">
    <source>
        <dbReference type="EMBL" id="MFD2097706.1"/>
    </source>
</evidence>
<feature type="domain" description="Spondin" evidence="2">
    <location>
        <begin position="50"/>
        <end position="184"/>
    </location>
</feature>
<dbReference type="RefSeq" id="WP_345341900.1">
    <property type="nucleotide sequence ID" value="NZ_BAABLI010000032.1"/>
</dbReference>
<dbReference type="InterPro" id="IPR038678">
    <property type="entry name" value="Spondin_N_sf"/>
</dbReference>
<dbReference type="Proteomes" id="UP001597380">
    <property type="component" value="Unassembled WGS sequence"/>
</dbReference>
<dbReference type="InterPro" id="IPR009465">
    <property type="entry name" value="Spondin_N"/>
</dbReference>
<name>A0ABW4XT64_9GAMM</name>
<protein>
    <submittedName>
        <fullName evidence="4">Spondin domain-containing protein</fullName>
    </submittedName>
</protein>
<evidence type="ECO:0000256" key="1">
    <source>
        <dbReference type="SAM" id="SignalP"/>
    </source>
</evidence>
<feature type="domain" description="Ice-binding protein C-terminal" evidence="3">
    <location>
        <begin position="248"/>
        <end position="272"/>
    </location>
</feature>
<evidence type="ECO:0000259" key="3">
    <source>
        <dbReference type="Pfam" id="PF07589"/>
    </source>
</evidence>
<reference evidence="5" key="1">
    <citation type="journal article" date="2019" name="Int. J. Syst. Evol. Microbiol.">
        <title>The Global Catalogue of Microorganisms (GCM) 10K type strain sequencing project: providing services to taxonomists for standard genome sequencing and annotation.</title>
        <authorList>
            <consortium name="The Broad Institute Genomics Platform"/>
            <consortium name="The Broad Institute Genome Sequencing Center for Infectious Disease"/>
            <person name="Wu L."/>
            <person name="Ma J."/>
        </authorList>
    </citation>
    <scope>NUCLEOTIDE SEQUENCE [LARGE SCALE GENOMIC DNA]</scope>
    <source>
        <strain evidence="5">CGMCC 1.10992</strain>
    </source>
</reference>
<dbReference type="Gene3D" id="2.60.40.2130">
    <property type="entry name" value="F-spondin domain"/>
    <property type="match status" value="1"/>
</dbReference>
<dbReference type="EMBL" id="JBHUHT010000028">
    <property type="protein sequence ID" value="MFD2097706.1"/>
    <property type="molecule type" value="Genomic_DNA"/>
</dbReference>